<reference evidence="2" key="1">
    <citation type="submission" date="2022-04" db="EMBL/GenBank/DDBJ databases">
        <title>A functionally conserved STORR gene fusion in Papaver species that diverged 16.8 million years ago.</title>
        <authorList>
            <person name="Catania T."/>
        </authorList>
    </citation>
    <scope>NUCLEOTIDE SEQUENCE</scope>
    <source>
        <strain evidence="2">S-188037</strain>
    </source>
</reference>
<dbReference type="Proteomes" id="UP001202328">
    <property type="component" value="Unassembled WGS sequence"/>
</dbReference>
<keyword evidence="1" id="KW-0812">Transmembrane</keyword>
<keyword evidence="1" id="KW-1133">Transmembrane helix</keyword>
<evidence type="ECO:0000256" key="1">
    <source>
        <dbReference type="SAM" id="Phobius"/>
    </source>
</evidence>
<dbReference type="InterPro" id="IPR032675">
    <property type="entry name" value="LRR_dom_sf"/>
</dbReference>
<protein>
    <submittedName>
        <fullName evidence="2">Uncharacterized protein</fullName>
    </submittedName>
</protein>
<dbReference type="InterPro" id="IPR001611">
    <property type="entry name" value="Leu-rich_rpt"/>
</dbReference>
<gene>
    <name evidence="2" type="ORF">MKW98_016351</name>
</gene>
<dbReference type="PANTHER" id="PTHR48054:SF82">
    <property type="entry name" value="LRR RECEPTOR-LIKE SERINE_THREONINE-PROTEIN KINASE FLS2"/>
    <property type="match status" value="1"/>
</dbReference>
<dbReference type="AlphaFoldDB" id="A0AAD4SIN7"/>
<dbReference type="SUPFAM" id="SSF52047">
    <property type="entry name" value="RNI-like"/>
    <property type="match status" value="1"/>
</dbReference>
<dbReference type="Pfam" id="PF00560">
    <property type="entry name" value="LRR_1"/>
    <property type="match status" value="2"/>
</dbReference>
<evidence type="ECO:0000313" key="3">
    <source>
        <dbReference type="Proteomes" id="UP001202328"/>
    </source>
</evidence>
<feature type="non-terminal residue" evidence="2">
    <location>
        <position position="1"/>
    </location>
</feature>
<dbReference type="PANTHER" id="PTHR48054">
    <property type="entry name" value="RECEPTOR KINASE-LIKE PROTEIN XA21"/>
    <property type="match status" value="1"/>
</dbReference>
<dbReference type="InterPro" id="IPR052592">
    <property type="entry name" value="LRR-RLK"/>
</dbReference>
<proteinExistence type="predicted"/>
<accession>A0AAD4SIN7</accession>
<name>A0AAD4SIN7_9MAGN</name>
<organism evidence="2 3">
    <name type="scientific">Papaver atlanticum</name>
    <dbReference type="NCBI Taxonomy" id="357466"/>
    <lineage>
        <taxon>Eukaryota</taxon>
        <taxon>Viridiplantae</taxon>
        <taxon>Streptophyta</taxon>
        <taxon>Embryophyta</taxon>
        <taxon>Tracheophyta</taxon>
        <taxon>Spermatophyta</taxon>
        <taxon>Magnoliopsida</taxon>
        <taxon>Ranunculales</taxon>
        <taxon>Papaveraceae</taxon>
        <taxon>Papaveroideae</taxon>
        <taxon>Papaver</taxon>
    </lineage>
</organism>
<evidence type="ECO:0000313" key="2">
    <source>
        <dbReference type="EMBL" id="KAI3907707.1"/>
    </source>
</evidence>
<sequence>MVSSVDFSDNLLVGEIPDGIEKSFNLRLNGVIPVGIGGCALLKKIDFSENFLVGGNAGFSEELDGEVPEWIGEMSSLQTLDLSGNALTGGIPESMGQLHFNGGFTETLSKLMNLLELDLLGNSLTDILPVWIFELGLQKVLLSANKLNEDLLQVLGLSDNGFTGGIPSDIEKSLDGVIPMSVGELKKVGILDFGDNSVVAFLLKSEVILSQNNLDGPIPATMADLTSLQTVDLSLNTLCGSTVDCSCTAVLPKPNVFNPNSSSDSAEPAEPGSLSPNMHRKKIILSISALIAIGAVVVIALGVVAVTVLNIHARHISSLNSPTTDGNTVKLLVFSGDPDFRAGAHALLNKDCDFLVKSQEDFEREIKKLGIFCHENLQLHEGPGGNVLSWYDRLNVILGTAK</sequence>
<dbReference type="Gene3D" id="3.80.10.10">
    <property type="entry name" value="Ribonuclease Inhibitor"/>
    <property type="match status" value="1"/>
</dbReference>
<keyword evidence="3" id="KW-1185">Reference proteome</keyword>
<dbReference type="EMBL" id="JAJJMB010010581">
    <property type="protein sequence ID" value="KAI3907707.1"/>
    <property type="molecule type" value="Genomic_DNA"/>
</dbReference>
<comment type="caution">
    <text evidence="2">The sequence shown here is derived from an EMBL/GenBank/DDBJ whole genome shotgun (WGS) entry which is preliminary data.</text>
</comment>
<feature type="transmembrane region" description="Helical" evidence="1">
    <location>
        <begin position="283"/>
        <end position="309"/>
    </location>
</feature>
<keyword evidence="1" id="KW-0472">Membrane</keyword>